<dbReference type="InterPro" id="IPR011006">
    <property type="entry name" value="CheY-like_superfamily"/>
</dbReference>
<feature type="region of interest" description="Disordered" evidence="5">
    <location>
        <begin position="1480"/>
        <end position="1531"/>
    </location>
</feature>
<dbReference type="PANTHER" id="PTHR43719:SF28">
    <property type="entry name" value="PEROXIDE STRESS-ACTIVATED HISTIDINE KINASE MAK1-RELATED"/>
    <property type="match status" value="1"/>
</dbReference>
<dbReference type="EMBL" id="JAAAIP010000416">
    <property type="protein sequence ID" value="KAG0317579.1"/>
    <property type="molecule type" value="Genomic_DNA"/>
</dbReference>
<dbReference type="SMART" id="SM00448">
    <property type="entry name" value="REC"/>
    <property type="match status" value="1"/>
</dbReference>
<evidence type="ECO:0000256" key="5">
    <source>
        <dbReference type="SAM" id="MobiDB-lite"/>
    </source>
</evidence>
<feature type="compositionally biased region" description="Low complexity" evidence="5">
    <location>
        <begin position="779"/>
        <end position="788"/>
    </location>
</feature>
<dbReference type="Proteomes" id="UP000738325">
    <property type="component" value="Unassembled WGS sequence"/>
</dbReference>
<gene>
    <name evidence="7" type="primary">SSK1</name>
    <name evidence="7" type="ORF">BGZ99_006209</name>
</gene>
<feature type="region of interest" description="Disordered" evidence="5">
    <location>
        <begin position="553"/>
        <end position="589"/>
    </location>
</feature>
<dbReference type="Pfam" id="PF00072">
    <property type="entry name" value="Response_reg"/>
    <property type="match status" value="1"/>
</dbReference>
<dbReference type="GO" id="GO:0000156">
    <property type="term" value="F:phosphorelay response regulator activity"/>
    <property type="evidence" value="ECO:0007669"/>
    <property type="project" value="UniProtKB-ARBA"/>
</dbReference>
<feature type="region of interest" description="Disordered" evidence="5">
    <location>
        <begin position="778"/>
        <end position="801"/>
    </location>
</feature>
<reference evidence="7" key="1">
    <citation type="journal article" date="2020" name="Fungal Divers.">
        <title>Resolving the Mortierellaceae phylogeny through synthesis of multi-gene phylogenetics and phylogenomics.</title>
        <authorList>
            <person name="Vandepol N."/>
            <person name="Liber J."/>
            <person name="Desiro A."/>
            <person name="Na H."/>
            <person name="Kennedy M."/>
            <person name="Barry K."/>
            <person name="Grigoriev I.V."/>
            <person name="Miller A.N."/>
            <person name="O'Donnell K."/>
            <person name="Stajich J.E."/>
            <person name="Bonito G."/>
        </authorList>
    </citation>
    <scope>NUCLEOTIDE SEQUENCE</scope>
    <source>
        <strain evidence="7">REB-010B</strain>
    </source>
</reference>
<feature type="region of interest" description="Disordered" evidence="5">
    <location>
        <begin position="1574"/>
        <end position="1597"/>
    </location>
</feature>
<evidence type="ECO:0000313" key="8">
    <source>
        <dbReference type="Proteomes" id="UP000738325"/>
    </source>
</evidence>
<feature type="compositionally biased region" description="Polar residues" evidence="5">
    <location>
        <begin position="1505"/>
        <end position="1515"/>
    </location>
</feature>
<evidence type="ECO:0000256" key="2">
    <source>
        <dbReference type="ARBA" id="ARBA00023012"/>
    </source>
</evidence>
<dbReference type="PROSITE" id="PS50110">
    <property type="entry name" value="RESPONSE_REGULATORY"/>
    <property type="match status" value="1"/>
</dbReference>
<feature type="compositionally biased region" description="Low complexity" evidence="5">
    <location>
        <begin position="212"/>
        <end position="222"/>
    </location>
</feature>
<sequence length="1597" mass="169734">MVEKLQVPKSTGQQSGASCPLIAPKEAIATTATITTTTFISDTPTTLLDASSVPSPPPAPSEGDASVKDSVTSVPQQLAHRRDAEPRFRVPNRPALLIRNLHANYFNRRLPEPSFSGSADSAVEKVVRSLRSNIFASGAVLSFAGCVILLRQGPTGYGWQGVKHFGFFVQIAYHGLFAATCSWQWLKRLTLGSGYPTGDKFSYGEGATNGGEAAATGTGVTEPTHLQDTSMPADTIDSSLESSDELSTVPTSSAPSLSLSPLMMGPVLVSLDKISDALSQDEARHTNELEELHERHENLLEACKEDNLFKKNILLETVGKEVLDAATLAIETLRQMTPTSLFPPSLSREQLSPCTLPIPITSILGLFTTMRHLQYISRNMQRLSRVMFTEYVQGIVEKTSPHYHRGENKFDVGEFVQSLGDLVSADASLKGVEFVIYHSEYGLNHVLIKGSEESWRHALINLIKSIIDCAKTGSTVELCLALFAMPQSDGEKNKVVVSFEITYYPNSTSTEDDLAKLNALLASKLVKAMGGSLEIEQLEKFAKRFVVSVEVELSQTPQEERPGVSKVSEDQQRAVHPLEPTGKSEDGNRPVAAQDHLQRLENMQTIHPVHESQQFFQQHIKTPGGSSSPPPASPSPRRSGAGSSFTEPTVSELVRFSRKLPGLRAVLISKEHSAFAVHLMGYLKAWGFIVTKKSAREANEAVGEADRVDNIVGDEPQTPSGTAKRSISSSSPLSGKANGPAGKSESPSSSLTAKASAPAFIMIDDDVSALRQQILKMQSAPMSPAPAAGVSKRSTHRRHKSITSIQHTSIIYFTSLPTFKEARDAVMSILGPQMPGMHYSIANTFSSSALGHGPLGPLPYILVLPKPAGPRRVLTAIHTAINVPILDQPYSPIATAPTSPAPTIRHFSEEVNPLDRDQIVYDPVSNQAFARTVLYSQSPPGDLSPNHGLLPEQRQRNDIIRQLIDAGGNIGSIAYPFDHSSAIMASPDTPGSLQSIGSPTGIIVPGTANQPAGIQFDPTARSSGTLSPSLTGPALRRASNGGGRLSVPLTSNGETGTVVIPPSLNTGSHQSFAPMHQRTLEGSSTPAMAGIKRLSARLVTGRSHLGTPPTITPSNGLLFSPPTPRHSGMSSPLPQRPEPAAMRNGSGSSDSMNSVGMDSPKISHPVLPHGSLPSSSPLPTSPGALSRTITGNSGLVPVHAVSPPPPEKTTIHPRAPPIRKAKDSKASPSLVKSGGVERVSPLVNVLIVEDNDINQKILVKFMRKCKIRYDLACNGREAVDKWKVGGFHLVLMDIQMPVMDGIEATREIRRLEKAQKIGVFPTNKPNSVGNSMLNALSSSAASSSSSSGSAATTPPASPFRSPVIIVALTASAESEDLRRTALLAGCNDYIIKPVQLPWLERKIVDWGCMQALIDVDAWKEWKQNQEGASPGSPSGGAGSSNAALRKSLANAGSVTRANLKRPSISSRSIKGSKAAAAAAKSVEKAEDSDASDKKAQGPVVDMDASANSRPSTLSETGAAAGSSPSDTTSPALTKSQQVLLMFPVNRQQSSSETDTSLGTVNSLASQILTIADEDTTSSLKSAPATPSAAPTDPAENK</sequence>
<evidence type="ECO:0000313" key="7">
    <source>
        <dbReference type="EMBL" id="KAG0317579.1"/>
    </source>
</evidence>
<feature type="region of interest" description="Disordered" evidence="5">
    <location>
        <begin position="1006"/>
        <end position="1057"/>
    </location>
</feature>
<keyword evidence="2" id="KW-0902">Two-component regulatory system</keyword>
<feature type="compositionally biased region" description="Low complexity" evidence="5">
    <location>
        <begin position="1163"/>
        <end position="1186"/>
    </location>
</feature>
<evidence type="ECO:0000259" key="6">
    <source>
        <dbReference type="PROSITE" id="PS50110"/>
    </source>
</evidence>
<feature type="compositionally biased region" description="Low complexity" evidence="5">
    <location>
        <begin position="1576"/>
        <end position="1597"/>
    </location>
</feature>
<feature type="domain" description="Response regulatory" evidence="6">
    <location>
        <begin position="1244"/>
        <end position="1407"/>
    </location>
</feature>
<organism evidence="7 8">
    <name type="scientific">Dissophora globulifera</name>
    <dbReference type="NCBI Taxonomy" id="979702"/>
    <lineage>
        <taxon>Eukaryota</taxon>
        <taxon>Fungi</taxon>
        <taxon>Fungi incertae sedis</taxon>
        <taxon>Mucoromycota</taxon>
        <taxon>Mortierellomycotina</taxon>
        <taxon>Mortierellomycetes</taxon>
        <taxon>Mortierellales</taxon>
        <taxon>Mortierellaceae</taxon>
        <taxon>Dissophora</taxon>
    </lineage>
</organism>
<dbReference type="OrthoDB" id="21225at2759"/>
<protein>
    <submittedName>
        <fullName evidence="7">Ssk1 response regulator receiver</fullName>
    </submittedName>
</protein>
<dbReference type="PANTHER" id="PTHR43719">
    <property type="entry name" value="TWO-COMPONENT HISTIDINE KINASE"/>
    <property type="match status" value="1"/>
</dbReference>
<keyword evidence="8" id="KW-1185">Reference proteome</keyword>
<feature type="compositionally biased region" description="Low complexity" evidence="5">
    <location>
        <begin position="237"/>
        <end position="257"/>
    </location>
</feature>
<dbReference type="Gene3D" id="3.40.50.2300">
    <property type="match status" value="1"/>
</dbReference>
<feature type="region of interest" description="Disordered" evidence="5">
    <location>
        <begin position="620"/>
        <end position="647"/>
    </location>
</feature>
<comment type="caution">
    <text evidence="7">The sequence shown here is derived from an EMBL/GenBank/DDBJ whole genome shotgun (WGS) entry which is preliminary data.</text>
</comment>
<dbReference type="SUPFAM" id="SSF52172">
    <property type="entry name" value="CheY-like"/>
    <property type="match status" value="1"/>
</dbReference>
<dbReference type="FunFam" id="3.40.50.2300:FF:000146">
    <property type="entry name" value="Putative two-component response regulator SSK1p"/>
    <property type="match status" value="1"/>
</dbReference>
<name>A0A9P6RFL4_9FUNG</name>
<accession>A0A9P6RFL4</accession>
<feature type="compositionally biased region" description="Polar residues" evidence="5">
    <location>
        <begin position="1020"/>
        <end position="1030"/>
    </location>
</feature>
<proteinExistence type="predicted"/>
<evidence type="ECO:0000256" key="4">
    <source>
        <dbReference type="SAM" id="Coils"/>
    </source>
</evidence>
<keyword evidence="4" id="KW-0175">Coiled coil</keyword>
<feature type="region of interest" description="Disordered" evidence="5">
    <location>
        <begin position="45"/>
        <end position="85"/>
    </location>
</feature>
<feature type="compositionally biased region" description="Low complexity" evidence="5">
    <location>
        <begin position="635"/>
        <end position="644"/>
    </location>
</feature>
<feature type="modified residue" description="4-aspartylphosphate" evidence="3">
    <location>
        <position position="1293"/>
    </location>
</feature>
<dbReference type="InterPro" id="IPR001789">
    <property type="entry name" value="Sig_transdc_resp-reg_receiver"/>
</dbReference>
<keyword evidence="1 3" id="KW-0597">Phosphoprotein</keyword>
<evidence type="ECO:0000256" key="1">
    <source>
        <dbReference type="ARBA" id="ARBA00022553"/>
    </source>
</evidence>
<dbReference type="InterPro" id="IPR050956">
    <property type="entry name" value="2C_system_His_kinase"/>
</dbReference>
<feature type="compositionally biased region" description="Basic and acidic residues" evidence="5">
    <location>
        <begin position="1481"/>
        <end position="1495"/>
    </location>
</feature>
<feature type="region of interest" description="Disordered" evidence="5">
    <location>
        <begin position="1102"/>
        <end position="1232"/>
    </location>
</feature>
<feature type="coiled-coil region" evidence="4">
    <location>
        <begin position="275"/>
        <end position="306"/>
    </location>
</feature>
<dbReference type="CDD" id="cd17546">
    <property type="entry name" value="REC_hyHK_CKI1_RcsC-like"/>
    <property type="match status" value="1"/>
</dbReference>
<feature type="region of interest" description="Disordered" evidence="5">
    <location>
        <begin position="1423"/>
        <end position="1442"/>
    </location>
</feature>
<feature type="region of interest" description="Disordered" evidence="5">
    <location>
        <begin position="212"/>
        <end position="257"/>
    </location>
</feature>
<feature type="compositionally biased region" description="Polar residues" evidence="5">
    <location>
        <begin position="1522"/>
        <end position="1531"/>
    </location>
</feature>
<feature type="compositionally biased region" description="Polar residues" evidence="5">
    <location>
        <begin position="717"/>
        <end position="733"/>
    </location>
</feature>
<feature type="region of interest" description="Disordered" evidence="5">
    <location>
        <begin position="701"/>
        <end position="750"/>
    </location>
</feature>
<evidence type="ECO:0000256" key="3">
    <source>
        <dbReference type="PROSITE-ProRule" id="PRU00169"/>
    </source>
</evidence>
<feature type="compositionally biased region" description="Basic and acidic residues" evidence="5">
    <location>
        <begin position="558"/>
        <end position="573"/>
    </location>
</feature>
<feature type="compositionally biased region" description="Polar residues" evidence="5">
    <location>
        <begin position="1145"/>
        <end position="1156"/>
    </location>
</feature>